<evidence type="ECO:0000259" key="7">
    <source>
        <dbReference type="Pfam" id="PF02911"/>
    </source>
</evidence>
<dbReference type="STRING" id="90262.A0A1X2J0Q8"/>
<dbReference type="Proteomes" id="UP000193560">
    <property type="component" value="Unassembled WGS sequence"/>
</dbReference>
<dbReference type="InterPro" id="IPR005793">
    <property type="entry name" value="Formyl_trans_C"/>
</dbReference>
<evidence type="ECO:0000313" key="8">
    <source>
        <dbReference type="EMBL" id="ORZ25439.1"/>
    </source>
</evidence>
<dbReference type="InterPro" id="IPR018247">
    <property type="entry name" value="EF_Hand_1_Ca_BS"/>
</dbReference>
<comment type="similarity">
    <text evidence="1">Belongs to the Fmt family.</text>
</comment>
<feature type="domain" description="Formyl transferase N-terminal" evidence="6">
    <location>
        <begin position="36"/>
        <end position="229"/>
    </location>
</feature>
<evidence type="ECO:0000256" key="4">
    <source>
        <dbReference type="ARBA" id="ARBA00022679"/>
    </source>
</evidence>
<comment type="caution">
    <text evidence="8">The sequence shown here is derived from an EMBL/GenBank/DDBJ whole genome shotgun (WGS) entry which is preliminary data.</text>
</comment>
<dbReference type="SUPFAM" id="SSF53328">
    <property type="entry name" value="Formyltransferase"/>
    <property type="match status" value="1"/>
</dbReference>
<feature type="domain" description="Formyl transferase C-terminal" evidence="7">
    <location>
        <begin position="253"/>
        <end position="375"/>
    </location>
</feature>
<protein>
    <recommendedName>
        <fullName evidence="3">Methionyl-tRNA formyltransferase, mitochondrial</fullName>
        <ecNumber evidence="2">2.1.2.9</ecNumber>
    </recommendedName>
</protein>
<dbReference type="OrthoDB" id="10268103at2759"/>
<dbReference type="EC" id="2.1.2.9" evidence="2"/>
<dbReference type="NCBIfam" id="TIGR00460">
    <property type="entry name" value="fmt"/>
    <property type="match status" value="1"/>
</dbReference>
<dbReference type="PROSITE" id="PS00018">
    <property type="entry name" value="EF_HAND_1"/>
    <property type="match status" value="1"/>
</dbReference>
<dbReference type="GO" id="GO:0005739">
    <property type="term" value="C:mitochondrion"/>
    <property type="evidence" value="ECO:0007669"/>
    <property type="project" value="TreeGrafter"/>
</dbReference>
<keyword evidence="5" id="KW-0648">Protein biosynthesis</keyword>
<evidence type="ECO:0000256" key="3">
    <source>
        <dbReference type="ARBA" id="ARBA00014185"/>
    </source>
</evidence>
<evidence type="ECO:0000313" key="9">
    <source>
        <dbReference type="Proteomes" id="UP000193560"/>
    </source>
</evidence>
<keyword evidence="4 8" id="KW-0808">Transferase</keyword>
<name>A0A1X2J0Q8_9FUNG</name>
<keyword evidence="9" id="KW-1185">Reference proteome</keyword>
<dbReference type="AlphaFoldDB" id="A0A1X2J0Q8"/>
<sequence>MTLFTTYVGRNCFQVSPLYRCRYISSTTSRSRQPFRILFFGTDGFAATHLKALIQEKNRRNGCISSLGLVCPPDRRTGRKLQTLTPSPTKGLAALYNVPVQHTPASEKTLDHWTFTNDNNKDNAPYDLGVVVSFGYFIPPHIISSFRYGAINVHPSLLPKFRGAAPIQHTILQGESETGVTVQELDDKEFDAGRILAQATVDLSTDNNVNYKDLSQFLAEVGSDLLVDTLKNFDQCKKDAKVQDLSKVTKANKIKKEWADLDFNAMASWQIDQLSRAIGEQMPLRTSFTFSRIKRSLKVKQKQFAVQLYNIYLPSDSPFYRLSGDVDEHPPGSFMLDNKTDHLHILCADGLVIGLTHLKVENKKAILPKDFINGYEIHNNIGQFDVTVDPANVQPGQSGVRQNKRRINYEKSIRRRLGMRRDTYDRIYKPNAMRQQLDREE</sequence>
<dbReference type="EMBL" id="MCGE01000001">
    <property type="protein sequence ID" value="ORZ25439.1"/>
    <property type="molecule type" value="Genomic_DNA"/>
</dbReference>
<evidence type="ECO:0000256" key="1">
    <source>
        <dbReference type="ARBA" id="ARBA00010699"/>
    </source>
</evidence>
<accession>A0A1X2J0Q8</accession>
<dbReference type="SUPFAM" id="SSF50486">
    <property type="entry name" value="FMT C-terminal domain-like"/>
    <property type="match status" value="1"/>
</dbReference>
<dbReference type="PANTHER" id="PTHR11138">
    <property type="entry name" value="METHIONYL-TRNA FORMYLTRANSFERASE"/>
    <property type="match status" value="1"/>
</dbReference>
<dbReference type="GO" id="GO:0004479">
    <property type="term" value="F:methionyl-tRNA formyltransferase activity"/>
    <property type="evidence" value="ECO:0007669"/>
    <property type="project" value="UniProtKB-EC"/>
</dbReference>
<dbReference type="InterPro" id="IPR005794">
    <property type="entry name" value="Fmt"/>
</dbReference>
<dbReference type="InterPro" id="IPR011034">
    <property type="entry name" value="Formyl_transferase-like_C_sf"/>
</dbReference>
<organism evidence="8 9">
    <name type="scientific">Absidia repens</name>
    <dbReference type="NCBI Taxonomy" id="90262"/>
    <lineage>
        <taxon>Eukaryota</taxon>
        <taxon>Fungi</taxon>
        <taxon>Fungi incertae sedis</taxon>
        <taxon>Mucoromycota</taxon>
        <taxon>Mucoromycotina</taxon>
        <taxon>Mucoromycetes</taxon>
        <taxon>Mucorales</taxon>
        <taxon>Cunninghamellaceae</taxon>
        <taxon>Absidia</taxon>
    </lineage>
</organism>
<dbReference type="InterPro" id="IPR041711">
    <property type="entry name" value="Met-tRNA-FMT_N"/>
</dbReference>
<dbReference type="InterPro" id="IPR002376">
    <property type="entry name" value="Formyl_transf_N"/>
</dbReference>
<evidence type="ECO:0000259" key="6">
    <source>
        <dbReference type="Pfam" id="PF00551"/>
    </source>
</evidence>
<dbReference type="InterPro" id="IPR036477">
    <property type="entry name" value="Formyl_transf_N_sf"/>
</dbReference>
<dbReference type="Pfam" id="PF00551">
    <property type="entry name" value="Formyl_trans_N"/>
    <property type="match status" value="1"/>
</dbReference>
<evidence type="ECO:0000256" key="5">
    <source>
        <dbReference type="ARBA" id="ARBA00022917"/>
    </source>
</evidence>
<dbReference type="CDD" id="cd08646">
    <property type="entry name" value="FMT_core_Met-tRNA-FMT_N"/>
    <property type="match status" value="1"/>
</dbReference>
<gene>
    <name evidence="8" type="ORF">BCR42DRAFT_400171</name>
</gene>
<reference evidence="8 9" key="1">
    <citation type="submission" date="2016-07" db="EMBL/GenBank/DDBJ databases">
        <title>Pervasive Adenine N6-methylation of Active Genes in Fungi.</title>
        <authorList>
            <consortium name="DOE Joint Genome Institute"/>
            <person name="Mondo S.J."/>
            <person name="Dannebaum R.O."/>
            <person name="Kuo R.C."/>
            <person name="Labutti K."/>
            <person name="Haridas S."/>
            <person name="Kuo A."/>
            <person name="Salamov A."/>
            <person name="Ahrendt S.R."/>
            <person name="Lipzen A."/>
            <person name="Sullivan W."/>
            <person name="Andreopoulos W.B."/>
            <person name="Clum A."/>
            <person name="Lindquist E."/>
            <person name="Daum C."/>
            <person name="Ramamoorthy G.K."/>
            <person name="Gryganskyi A."/>
            <person name="Culley D."/>
            <person name="Magnuson J.K."/>
            <person name="James T.Y."/>
            <person name="O'Malley M.A."/>
            <person name="Stajich J.E."/>
            <person name="Spatafora J.W."/>
            <person name="Visel A."/>
            <person name="Grigoriev I.V."/>
        </authorList>
    </citation>
    <scope>NUCLEOTIDE SEQUENCE [LARGE SCALE GENOMIC DNA]</scope>
    <source>
        <strain evidence="8 9">NRRL 1336</strain>
    </source>
</reference>
<proteinExistence type="inferred from homology"/>
<dbReference type="Pfam" id="PF02911">
    <property type="entry name" value="Formyl_trans_C"/>
    <property type="match status" value="1"/>
</dbReference>
<dbReference type="PANTHER" id="PTHR11138:SF5">
    <property type="entry name" value="METHIONYL-TRNA FORMYLTRANSFERASE, MITOCHONDRIAL"/>
    <property type="match status" value="1"/>
</dbReference>
<evidence type="ECO:0000256" key="2">
    <source>
        <dbReference type="ARBA" id="ARBA00012261"/>
    </source>
</evidence>
<dbReference type="Gene3D" id="3.40.50.12230">
    <property type="match status" value="1"/>
</dbReference>